<accession>A0ABY0JMB8</accession>
<name>A0ABY0JMB8_9ENTR</name>
<proteinExistence type="predicted"/>
<dbReference type="Proteomes" id="UP000195338">
    <property type="component" value="Unassembled WGS sequence"/>
</dbReference>
<gene>
    <name evidence="2" type="ORF">BN4901_1657</name>
</gene>
<reference evidence="2 3" key="1">
    <citation type="submission" date="2016-04" db="EMBL/GenBank/DDBJ databases">
        <authorList>
            <person name="Mornico D."/>
        </authorList>
    </citation>
    <scope>NUCLEOTIDE SEQUENCE [LARGE SCALE GENOMIC DNA]</scope>
    <source>
        <strain evidence="2 3">A121</strain>
    </source>
</reference>
<feature type="region of interest" description="Disordered" evidence="1">
    <location>
        <begin position="1"/>
        <end position="21"/>
    </location>
</feature>
<keyword evidence="3" id="KW-1185">Reference proteome</keyword>
<evidence type="ECO:0000313" key="2">
    <source>
        <dbReference type="EMBL" id="SBW24318.1"/>
    </source>
</evidence>
<dbReference type="EMBL" id="FLUX01000015">
    <property type="protein sequence ID" value="SBW24318.1"/>
    <property type="molecule type" value="Genomic_DNA"/>
</dbReference>
<sequence>MLQGRQGSGNSSTQHAGENLPMAPIPLSSGIFQMTVLLGMRFPVVQGIPVPGCC</sequence>
<evidence type="ECO:0000313" key="3">
    <source>
        <dbReference type="Proteomes" id="UP000195338"/>
    </source>
</evidence>
<comment type="caution">
    <text evidence="2">The sequence shown here is derived from an EMBL/GenBank/DDBJ whole genome shotgun (WGS) entry which is preliminary data.</text>
</comment>
<protein>
    <submittedName>
        <fullName evidence="2">Uncharacterized protein</fullName>
    </submittedName>
</protein>
<evidence type="ECO:0000256" key="1">
    <source>
        <dbReference type="SAM" id="MobiDB-lite"/>
    </source>
</evidence>
<organism evidence="2 3">
    <name type="scientific">Citrobacter europaeus</name>
    <dbReference type="NCBI Taxonomy" id="1914243"/>
    <lineage>
        <taxon>Bacteria</taxon>
        <taxon>Pseudomonadati</taxon>
        <taxon>Pseudomonadota</taxon>
        <taxon>Gammaproteobacteria</taxon>
        <taxon>Enterobacterales</taxon>
        <taxon>Enterobacteriaceae</taxon>
        <taxon>Citrobacter</taxon>
    </lineage>
</organism>